<sequence length="102" mass="10654">MGYVRILAATVTATVLTVGILDAPFLQHAFTAAAAGAEAASFDVGDRLPADQVHVITKPGLYGLGPEPANSKYAVAHGKLIRIDPETGKVLSILRSQTEILD</sequence>
<name>A0A3R7LGQ4_9RHOB</name>
<comment type="caution">
    <text evidence="1">The sequence shown here is derived from an EMBL/GenBank/DDBJ whole genome shotgun (WGS) entry which is preliminary data.</text>
</comment>
<dbReference type="OrthoDB" id="7779104at2"/>
<accession>A0A3R7LGQ4</accession>
<proteinExistence type="predicted"/>
<dbReference type="Proteomes" id="UP000238137">
    <property type="component" value="Unassembled WGS sequence"/>
</dbReference>
<gene>
    <name evidence="1" type="ORF">A7A09_016750</name>
</gene>
<keyword evidence="2" id="KW-1185">Reference proteome</keyword>
<evidence type="ECO:0000313" key="1">
    <source>
        <dbReference type="EMBL" id="RNF33401.1"/>
    </source>
</evidence>
<protein>
    <submittedName>
        <fullName evidence="1">Uncharacterized protein</fullName>
    </submittedName>
</protein>
<evidence type="ECO:0000313" key="2">
    <source>
        <dbReference type="Proteomes" id="UP000238137"/>
    </source>
</evidence>
<organism evidence="1 2">
    <name type="scientific">Paracoccus methylarcula</name>
    <dbReference type="NCBI Taxonomy" id="72022"/>
    <lineage>
        <taxon>Bacteria</taxon>
        <taxon>Pseudomonadati</taxon>
        <taxon>Pseudomonadota</taxon>
        <taxon>Alphaproteobacteria</taxon>
        <taxon>Rhodobacterales</taxon>
        <taxon>Paracoccaceae</taxon>
        <taxon>Paracoccus</taxon>
    </lineage>
</organism>
<reference evidence="1" key="1">
    <citation type="submission" date="2018-05" db="EMBL/GenBank/DDBJ databases">
        <title>Reclassification of Methylarcula marina and Methylarcula terricola as Paracoccus methylarcula sp.nov., comb.nov. and Paracoccus terricola comb.nov.</title>
        <authorList>
            <person name="Shmareva M.N."/>
            <person name="Doronina N.V."/>
            <person name="Vasilenko O.V."/>
            <person name="Tarlachkov S.V."/>
            <person name="Trotsenko Y.A."/>
        </authorList>
    </citation>
    <scope>NUCLEOTIDE SEQUENCE [LARGE SCALE GENOMIC DNA]</scope>
    <source>
        <strain evidence="1">VKM B-2159</strain>
    </source>
</reference>
<dbReference type="EMBL" id="PXNQ02000011">
    <property type="protein sequence ID" value="RNF33401.1"/>
    <property type="molecule type" value="Genomic_DNA"/>
</dbReference>
<dbReference type="AlphaFoldDB" id="A0A3R7LGQ4"/>
<dbReference type="RefSeq" id="WP_106692470.1">
    <property type="nucleotide sequence ID" value="NZ_PXNQ02000011.1"/>
</dbReference>